<keyword evidence="2" id="KW-1185">Reference proteome</keyword>
<proteinExistence type="predicted"/>
<sequence>MSPEKLARMANQIAAAFGHRPDDEAAAAVAAHVNDFWDPRMRAELLELIAGGASGLHPAVRDAAAAIRPAAAD</sequence>
<evidence type="ECO:0000313" key="2">
    <source>
        <dbReference type="Proteomes" id="UP001560019"/>
    </source>
</evidence>
<dbReference type="RefSeq" id="WP_125402926.1">
    <property type="nucleotide sequence ID" value="NZ_JBEHHI010000002.1"/>
</dbReference>
<gene>
    <name evidence="1" type="ORF">Ga0609869_001798</name>
</gene>
<dbReference type="InterPro" id="IPR021074">
    <property type="entry name" value="Formate_DH_dsu"/>
</dbReference>
<dbReference type="Pfam" id="PF11390">
    <property type="entry name" value="FdsD"/>
    <property type="match status" value="1"/>
</dbReference>
<dbReference type="EMBL" id="JBEHHI010000002">
    <property type="protein sequence ID" value="MEX5728445.1"/>
    <property type="molecule type" value="Genomic_DNA"/>
</dbReference>
<protein>
    <submittedName>
        <fullName evidence="1">Formate dehydrogenase subunit delta</fullName>
    </submittedName>
</protein>
<accession>A0ABV3XSY2</accession>
<name>A0ABV3XSY2_9RHOB</name>
<dbReference type="Proteomes" id="UP001560019">
    <property type="component" value="Unassembled WGS sequence"/>
</dbReference>
<organism evidence="1 2">
    <name type="scientific">Rhodovulum iodosum</name>
    <dbReference type="NCBI Taxonomy" id="68291"/>
    <lineage>
        <taxon>Bacteria</taxon>
        <taxon>Pseudomonadati</taxon>
        <taxon>Pseudomonadota</taxon>
        <taxon>Alphaproteobacteria</taxon>
        <taxon>Rhodobacterales</taxon>
        <taxon>Paracoccaceae</taxon>
        <taxon>Rhodovulum</taxon>
    </lineage>
</organism>
<comment type="caution">
    <text evidence="1">The sequence shown here is derived from an EMBL/GenBank/DDBJ whole genome shotgun (WGS) entry which is preliminary data.</text>
</comment>
<evidence type="ECO:0000313" key="1">
    <source>
        <dbReference type="EMBL" id="MEX5728445.1"/>
    </source>
</evidence>
<reference evidence="1 2" key="1">
    <citation type="submission" date="2024-06" db="EMBL/GenBank/DDBJ databases">
        <title>Genome of Rhodovulum iodosum, a marine photoferrotroph.</title>
        <authorList>
            <person name="Bianchini G."/>
            <person name="Nikeleit V."/>
            <person name="Kappler A."/>
            <person name="Bryce C."/>
            <person name="Sanchez-Baracaldo P."/>
        </authorList>
    </citation>
    <scope>NUCLEOTIDE SEQUENCE [LARGE SCALE GENOMIC DNA]</scope>
    <source>
        <strain evidence="1 2">UT/N1</strain>
    </source>
</reference>